<accession>A0A369B2V6</accession>
<comment type="caution">
    <text evidence="3">The sequence shown here is derived from an EMBL/GenBank/DDBJ whole genome shotgun (WGS) entry which is preliminary data.</text>
</comment>
<protein>
    <submittedName>
        <fullName evidence="3">FlgN protein</fullName>
    </submittedName>
</protein>
<feature type="coiled-coil region" evidence="2">
    <location>
        <begin position="40"/>
        <end position="67"/>
    </location>
</feature>
<evidence type="ECO:0000313" key="3">
    <source>
        <dbReference type="EMBL" id="RCX14776.1"/>
    </source>
</evidence>
<dbReference type="EMBL" id="QPJT01000014">
    <property type="protein sequence ID" value="RCX14776.1"/>
    <property type="molecule type" value="Genomic_DNA"/>
</dbReference>
<evidence type="ECO:0000256" key="1">
    <source>
        <dbReference type="ARBA" id="ARBA00022795"/>
    </source>
</evidence>
<proteinExistence type="predicted"/>
<evidence type="ECO:0000256" key="2">
    <source>
        <dbReference type="SAM" id="Coils"/>
    </source>
</evidence>
<dbReference type="OrthoDB" id="1680765at2"/>
<dbReference type="GO" id="GO:0044780">
    <property type="term" value="P:bacterial-type flagellum assembly"/>
    <property type="evidence" value="ECO:0007669"/>
    <property type="project" value="InterPro"/>
</dbReference>
<sequence length="164" mass="18370">MQSANELINTLKQEKGVYDSVLKIAEDKTDIIIKGKVDELDKMLKQEQELVLQMAKLEDARERLVAKIFSELGITDKDMTISTLVEAMKSPYSSGLKECQSLLLDTIGRLKVKNDLNSKLIKNSLEYINFSINLIASVDSGSNNYSGSGQVSDAKKRNFFDMKL</sequence>
<name>A0A369B2V6_9FIRM</name>
<dbReference type="AlphaFoldDB" id="A0A369B2V6"/>
<gene>
    <name evidence="3" type="ORF">DFR58_11410</name>
</gene>
<evidence type="ECO:0000313" key="4">
    <source>
        <dbReference type="Proteomes" id="UP000253034"/>
    </source>
</evidence>
<keyword evidence="4" id="KW-1185">Reference proteome</keyword>
<dbReference type="Proteomes" id="UP000253034">
    <property type="component" value="Unassembled WGS sequence"/>
</dbReference>
<reference evidence="3 4" key="1">
    <citation type="submission" date="2018-07" db="EMBL/GenBank/DDBJ databases">
        <title>Genomic Encyclopedia of Type Strains, Phase IV (KMG-IV): sequencing the most valuable type-strain genomes for metagenomic binning, comparative biology and taxonomic classification.</title>
        <authorList>
            <person name="Goeker M."/>
        </authorList>
    </citation>
    <scope>NUCLEOTIDE SEQUENCE [LARGE SCALE GENOMIC DNA]</scope>
    <source>
        <strain evidence="3 4">DSM 27016</strain>
    </source>
</reference>
<dbReference type="Gene3D" id="1.20.58.300">
    <property type="entry name" value="FlgN-like"/>
    <property type="match status" value="1"/>
</dbReference>
<dbReference type="InterPro" id="IPR007809">
    <property type="entry name" value="FlgN-like"/>
</dbReference>
<keyword evidence="2" id="KW-0175">Coiled coil</keyword>
<dbReference type="SUPFAM" id="SSF140566">
    <property type="entry name" value="FlgN-like"/>
    <property type="match status" value="1"/>
</dbReference>
<keyword evidence="1" id="KW-1005">Bacterial flagellum biogenesis</keyword>
<dbReference type="Pfam" id="PF05130">
    <property type="entry name" value="FlgN"/>
    <property type="match status" value="1"/>
</dbReference>
<dbReference type="RefSeq" id="WP_114298218.1">
    <property type="nucleotide sequence ID" value="NZ_QPJT01000014.1"/>
</dbReference>
<organism evidence="3 4">
    <name type="scientific">Anaerobacterium chartisolvens</name>
    <dbReference type="NCBI Taxonomy" id="1297424"/>
    <lineage>
        <taxon>Bacteria</taxon>
        <taxon>Bacillati</taxon>
        <taxon>Bacillota</taxon>
        <taxon>Clostridia</taxon>
        <taxon>Eubacteriales</taxon>
        <taxon>Oscillospiraceae</taxon>
        <taxon>Anaerobacterium</taxon>
    </lineage>
</organism>
<dbReference type="InterPro" id="IPR036679">
    <property type="entry name" value="FlgN-like_sf"/>
</dbReference>